<evidence type="ECO:0000313" key="3">
    <source>
        <dbReference type="Proteomes" id="UP000232922"/>
    </source>
</evidence>
<feature type="region of interest" description="Disordered" evidence="1">
    <location>
        <begin position="1"/>
        <end position="31"/>
    </location>
</feature>
<name>A0A171PVE1_9VIRU</name>
<dbReference type="KEGG" id="vg:41900647"/>
<protein>
    <submittedName>
        <fullName evidence="2">Uncharacterized protein</fullName>
    </submittedName>
</protein>
<accession>A0A171PVE1</accession>
<sequence length="101" mass="10267">MHNKSANTSTNTSAAATSGKDNSEASSQNATVWDRRVQALRNVLKKQIVVSVTDTVLGGVFAYATGSIVIGFSMTALSSALDASGAVDALIGTFVSSTPTA</sequence>
<proteinExistence type="predicted"/>
<dbReference type="GeneID" id="41900647"/>
<dbReference type="RefSeq" id="YP_009701511.1">
    <property type="nucleotide sequence ID" value="NC_044938.1"/>
</dbReference>
<evidence type="ECO:0000256" key="1">
    <source>
        <dbReference type="SAM" id="MobiDB-lite"/>
    </source>
</evidence>
<dbReference type="Proteomes" id="UP000232922">
    <property type="component" value="Genome"/>
</dbReference>
<feature type="compositionally biased region" description="Low complexity" evidence="1">
    <location>
        <begin position="1"/>
        <end position="18"/>
    </location>
</feature>
<organism evidence="2 3">
    <name type="scientific">Heliothis virescens ascovirus 3f</name>
    <dbReference type="NCBI Taxonomy" id="328614"/>
    <lineage>
        <taxon>Viruses</taxon>
        <taxon>Varidnaviria</taxon>
        <taxon>Bamfordvirae</taxon>
        <taxon>Nucleocytoviricota</taxon>
        <taxon>Megaviricetes</taxon>
        <taxon>Pimascovirales</taxon>
        <taxon>Pimascovirales incertae sedis</taxon>
        <taxon>Ascoviridae</taxon>
        <taxon>Ascovirus</taxon>
        <taxon>Ascovirus hvav3a</taxon>
    </lineage>
</organism>
<reference evidence="3" key="1">
    <citation type="submission" date="2014-04" db="EMBL/GenBank/DDBJ databases">
        <authorList>
            <person name="Wei Y."/>
            <person name="Huang G."/>
            <person name="Cheng X."/>
        </authorList>
    </citation>
    <scope>NUCLEOTIDE SEQUENCE [LARGE SCALE GENOMIC DNA]</scope>
</reference>
<evidence type="ECO:0000313" key="2">
    <source>
        <dbReference type="EMBL" id="AJP09011.1"/>
    </source>
</evidence>
<dbReference type="EMBL" id="KJ755191">
    <property type="protein sequence ID" value="AJP09011.1"/>
    <property type="molecule type" value="Genomic_DNA"/>
</dbReference>